<dbReference type="SUPFAM" id="SSF53335">
    <property type="entry name" value="S-adenosyl-L-methionine-dependent methyltransferases"/>
    <property type="match status" value="1"/>
</dbReference>
<dbReference type="CDD" id="cd02440">
    <property type="entry name" value="AdoMet_MTases"/>
    <property type="match status" value="1"/>
</dbReference>
<protein>
    <submittedName>
        <fullName evidence="3">Class I SAM-dependent methyltransferase</fullName>
    </submittedName>
</protein>
<proteinExistence type="predicted"/>
<evidence type="ECO:0000313" key="3">
    <source>
        <dbReference type="EMBL" id="GAA1192299.1"/>
    </source>
</evidence>
<organism evidence="3 4">
    <name type="scientific">Prauserella alba</name>
    <dbReference type="NCBI Taxonomy" id="176898"/>
    <lineage>
        <taxon>Bacteria</taxon>
        <taxon>Bacillati</taxon>
        <taxon>Actinomycetota</taxon>
        <taxon>Actinomycetes</taxon>
        <taxon>Pseudonocardiales</taxon>
        <taxon>Pseudonocardiaceae</taxon>
        <taxon>Prauserella</taxon>
    </lineage>
</organism>
<feature type="region of interest" description="Disordered" evidence="1">
    <location>
        <begin position="204"/>
        <end position="240"/>
    </location>
</feature>
<dbReference type="InterPro" id="IPR041698">
    <property type="entry name" value="Methyltransf_25"/>
</dbReference>
<sequence>MNGFETGLLGDRAWLEVAGGARIALPAERWHAAPADGDELLLGACTGPTVDIGCGPGRLGAALGELGVPVLGVDSSPVAVELARRRGVPVVQRNVFERLPAEGRWRHALLADGNIGIGGDPVGLLHRVARLLAPGGSALVELDPPGGGLRRSRARISTGGESAPGAWFDWAWVAADAAPEVASDAGLRLDWVVGRGGRWFAELRKPGDAPSTTEDATECTAGQATEDPACGPVGGGQERW</sequence>
<keyword evidence="3" id="KW-0489">Methyltransferase</keyword>
<dbReference type="GO" id="GO:0008168">
    <property type="term" value="F:methyltransferase activity"/>
    <property type="evidence" value="ECO:0007669"/>
    <property type="project" value="UniProtKB-KW"/>
</dbReference>
<comment type="caution">
    <text evidence="3">The sequence shown here is derived from an EMBL/GenBank/DDBJ whole genome shotgun (WGS) entry which is preliminary data.</text>
</comment>
<dbReference type="InterPro" id="IPR029063">
    <property type="entry name" value="SAM-dependent_MTases_sf"/>
</dbReference>
<dbReference type="Proteomes" id="UP001500467">
    <property type="component" value="Unassembled WGS sequence"/>
</dbReference>
<feature type="domain" description="Methyltransferase" evidence="2">
    <location>
        <begin position="50"/>
        <end position="136"/>
    </location>
</feature>
<dbReference type="GO" id="GO:0032259">
    <property type="term" value="P:methylation"/>
    <property type="evidence" value="ECO:0007669"/>
    <property type="project" value="UniProtKB-KW"/>
</dbReference>
<keyword evidence="4" id="KW-1185">Reference proteome</keyword>
<reference evidence="3 4" key="1">
    <citation type="journal article" date="2019" name="Int. J. Syst. Evol. Microbiol.">
        <title>The Global Catalogue of Microorganisms (GCM) 10K type strain sequencing project: providing services to taxonomists for standard genome sequencing and annotation.</title>
        <authorList>
            <consortium name="The Broad Institute Genomics Platform"/>
            <consortium name="The Broad Institute Genome Sequencing Center for Infectious Disease"/>
            <person name="Wu L."/>
            <person name="Ma J."/>
        </authorList>
    </citation>
    <scope>NUCLEOTIDE SEQUENCE [LARGE SCALE GENOMIC DNA]</scope>
    <source>
        <strain evidence="3 4">JCM 13022</strain>
    </source>
</reference>
<keyword evidence="3" id="KW-0808">Transferase</keyword>
<name>A0ABN1V658_9PSEU</name>
<dbReference type="EMBL" id="BAAALM010000002">
    <property type="protein sequence ID" value="GAA1192299.1"/>
    <property type="molecule type" value="Genomic_DNA"/>
</dbReference>
<evidence type="ECO:0000256" key="1">
    <source>
        <dbReference type="SAM" id="MobiDB-lite"/>
    </source>
</evidence>
<evidence type="ECO:0000259" key="2">
    <source>
        <dbReference type="Pfam" id="PF13649"/>
    </source>
</evidence>
<gene>
    <name evidence="3" type="ORF">GCM10009675_03460</name>
</gene>
<accession>A0ABN1V658</accession>
<dbReference type="Pfam" id="PF13649">
    <property type="entry name" value="Methyltransf_25"/>
    <property type="match status" value="1"/>
</dbReference>
<dbReference type="Gene3D" id="3.40.50.150">
    <property type="entry name" value="Vaccinia Virus protein VP39"/>
    <property type="match status" value="1"/>
</dbReference>
<evidence type="ECO:0000313" key="4">
    <source>
        <dbReference type="Proteomes" id="UP001500467"/>
    </source>
</evidence>